<proteinExistence type="inferred from homology"/>
<comment type="caution">
    <text evidence="2">The sequence shown here is derived from an EMBL/GenBank/DDBJ whole genome shotgun (WGS) entry which is preliminary data.</text>
</comment>
<dbReference type="GO" id="GO:0016616">
    <property type="term" value="F:oxidoreductase activity, acting on the CH-OH group of donors, NAD or NADP as acceptor"/>
    <property type="evidence" value="ECO:0007669"/>
    <property type="project" value="TreeGrafter"/>
</dbReference>
<evidence type="ECO:0000313" key="3">
    <source>
        <dbReference type="Proteomes" id="UP000440578"/>
    </source>
</evidence>
<dbReference type="SUPFAM" id="SSF51735">
    <property type="entry name" value="NAD(P)-binding Rossmann-fold domains"/>
    <property type="match status" value="1"/>
</dbReference>
<reference evidence="2 3" key="1">
    <citation type="submission" date="2019-07" db="EMBL/GenBank/DDBJ databases">
        <title>Draft genome assembly of a fouling barnacle, Amphibalanus amphitrite (Darwin, 1854): The first reference genome for Thecostraca.</title>
        <authorList>
            <person name="Kim W."/>
        </authorList>
    </citation>
    <scope>NUCLEOTIDE SEQUENCE [LARGE SCALE GENOMIC DNA]</scope>
    <source>
        <strain evidence="2">SNU_AA5</strain>
        <tissue evidence="2">Soma without cirri and trophi</tissue>
    </source>
</reference>
<dbReference type="EMBL" id="VIIS01001250">
    <property type="protein sequence ID" value="KAF0300583.1"/>
    <property type="molecule type" value="Genomic_DNA"/>
</dbReference>
<gene>
    <name evidence="2" type="primary">SDR16C5_0</name>
    <name evidence="2" type="ORF">FJT64_026911</name>
</gene>
<dbReference type="PANTHER" id="PTHR24322:SF748">
    <property type="entry name" value="FI23927P1-RELATED"/>
    <property type="match status" value="1"/>
</dbReference>
<dbReference type="Proteomes" id="UP000440578">
    <property type="component" value="Unassembled WGS sequence"/>
</dbReference>
<keyword evidence="3" id="KW-1185">Reference proteome</keyword>
<dbReference type="PANTHER" id="PTHR24322">
    <property type="entry name" value="PKSB"/>
    <property type="match status" value="1"/>
</dbReference>
<name>A0A6A4W3V2_AMPAM</name>
<dbReference type="PRINTS" id="PR00081">
    <property type="entry name" value="GDHRDH"/>
</dbReference>
<dbReference type="InterPro" id="IPR036291">
    <property type="entry name" value="NAD(P)-bd_dom_sf"/>
</dbReference>
<dbReference type="Gene3D" id="3.40.50.720">
    <property type="entry name" value="NAD(P)-binding Rossmann-like Domain"/>
    <property type="match status" value="1"/>
</dbReference>
<dbReference type="InterPro" id="IPR002347">
    <property type="entry name" value="SDR_fam"/>
</dbReference>
<dbReference type="AlphaFoldDB" id="A0A6A4W3V2"/>
<organism evidence="2 3">
    <name type="scientific">Amphibalanus amphitrite</name>
    <name type="common">Striped barnacle</name>
    <name type="synonym">Balanus amphitrite</name>
    <dbReference type="NCBI Taxonomy" id="1232801"/>
    <lineage>
        <taxon>Eukaryota</taxon>
        <taxon>Metazoa</taxon>
        <taxon>Ecdysozoa</taxon>
        <taxon>Arthropoda</taxon>
        <taxon>Crustacea</taxon>
        <taxon>Multicrustacea</taxon>
        <taxon>Cirripedia</taxon>
        <taxon>Thoracica</taxon>
        <taxon>Thoracicalcarea</taxon>
        <taxon>Balanomorpha</taxon>
        <taxon>Balanoidea</taxon>
        <taxon>Balanidae</taxon>
        <taxon>Amphibalaninae</taxon>
        <taxon>Amphibalanus</taxon>
    </lineage>
</organism>
<comment type="similarity">
    <text evidence="1">Belongs to the short-chain dehydrogenases/reductases (SDR) family.</text>
</comment>
<dbReference type="GO" id="GO:0005811">
    <property type="term" value="C:lipid droplet"/>
    <property type="evidence" value="ECO:0007669"/>
    <property type="project" value="TreeGrafter"/>
</dbReference>
<protein>
    <submittedName>
        <fullName evidence="2">Epidermal retinol dehydrogenase 2</fullName>
    </submittedName>
</protein>
<dbReference type="Pfam" id="PF00106">
    <property type="entry name" value="adh_short"/>
    <property type="match status" value="1"/>
</dbReference>
<sequence>MQARPKLTLPEKARPGLMMKGQARSGQVTILVNNAGMVTGKPLLDIPDNLIEKTFEVNTLAHFWTCKAFLPDMMIAKKGHVVNIASLAGLQGMGRLTDYCASKFAAVGFHESLTVELKVGGHEGVKTTVICPFFINTGMFDGAKSNIIPFLEPEYVAERIEQAILLNEEQVLIPGYLAALFYLKLAMPWRAYWTLGLAFKVERAMDTFTGRTKQA</sequence>
<accession>A0A6A4W3V2</accession>
<dbReference type="OrthoDB" id="10253736at2759"/>
<evidence type="ECO:0000256" key="1">
    <source>
        <dbReference type="RuleBase" id="RU000363"/>
    </source>
</evidence>
<evidence type="ECO:0000313" key="2">
    <source>
        <dbReference type="EMBL" id="KAF0300583.1"/>
    </source>
</evidence>
<dbReference type="CDD" id="cd05339">
    <property type="entry name" value="17beta-HSDXI-like_SDR_c"/>
    <property type="match status" value="1"/>
</dbReference>
<dbReference type="PRINTS" id="PR00080">
    <property type="entry name" value="SDRFAMILY"/>
</dbReference>